<evidence type="ECO:0000256" key="1">
    <source>
        <dbReference type="SAM" id="SignalP"/>
    </source>
</evidence>
<dbReference type="RefSeq" id="WP_302018526.1">
    <property type="nucleotide sequence ID" value="NZ_CACRUT010000031.1"/>
</dbReference>
<organism evidence="2">
    <name type="scientific">Paraprevotella clara</name>
    <dbReference type="NCBI Taxonomy" id="454154"/>
    <lineage>
        <taxon>Bacteria</taxon>
        <taxon>Pseudomonadati</taxon>
        <taxon>Bacteroidota</taxon>
        <taxon>Bacteroidia</taxon>
        <taxon>Bacteroidales</taxon>
        <taxon>Prevotellaceae</taxon>
        <taxon>Paraprevotella</taxon>
    </lineage>
</organism>
<proteinExistence type="predicted"/>
<dbReference type="EMBL" id="CACRUT010000031">
    <property type="protein sequence ID" value="VYU66578.1"/>
    <property type="molecule type" value="Genomic_DNA"/>
</dbReference>
<name>A0A6N3GPX5_9BACT</name>
<sequence length="173" mass="19850">MRIATFFLFLGLFLQVQAQMKQPDPTVFIFVGDSIFPMNTITSQTELKKGWDIQGINVGRKIKRYFSGAQARQTTGRQPKFAIYPKTQDLNDYALIRLKERRGFRYLPASEFKDCDYTRVELGLFNIENLPGLGFAVTPLTPLFPGEYILVDLSQKPVNQYGDVKAYDFTVEE</sequence>
<gene>
    <name evidence="2" type="ORF">PCLFYP37_00544</name>
</gene>
<dbReference type="AlphaFoldDB" id="A0A6N3GPX5"/>
<keyword evidence="1" id="KW-0732">Signal</keyword>
<evidence type="ECO:0000313" key="2">
    <source>
        <dbReference type="EMBL" id="VYU66578.1"/>
    </source>
</evidence>
<feature type="chain" id="PRO_5026808894" evidence="1">
    <location>
        <begin position="19"/>
        <end position="173"/>
    </location>
</feature>
<reference evidence="2" key="1">
    <citation type="submission" date="2019-11" db="EMBL/GenBank/DDBJ databases">
        <authorList>
            <person name="Feng L."/>
        </authorList>
    </citation>
    <scope>NUCLEOTIDE SEQUENCE</scope>
    <source>
        <strain evidence="2">PclaraLFYP37</strain>
    </source>
</reference>
<feature type="signal peptide" evidence="1">
    <location>
        <begin position="1"/>
        <end position="18"/>
    </location>
</feature>
<protein>
    <submittedName>
        <fullName evidence="2">Uncharacterized protein</fullName>
    </submittedName>
</protein>
<accession>A0A6N3GPX5</accession>